<sequence>MDDQEEQDDELLALESIYDETVLSTIKDTDDKGGQFTACPHLPEKFYIQSEPLNKGNVESGLHKIQHLPPIVIHFQLPTNYPSIAPPHFTLTCKWLTHNQLSSLCQRLDELWEENKGMVILFTWINFLQEELFDFLQLSSPLDIRNIVISHNSSKNEENNLFDSRCIQDIVSQDLLLMAILDYNKQMKADIFERSMFLCSVCFIEKQGTNCICFMDCDHVFCKECMRDYFVIQISDGNVQNLICPHDKCQSEAHPSQVKALVPDDIYKRYDDLLLKSSLDTMMDIMYCPRRLCQCPVLLDRENNIGRCPSCQFVFCHLCKLVYHGLSPCRIKAAELNKLKEEYENADDEGKKFLEKKYGRRIIHQAIEESITREWLDNYTKPCPACGTSIQKIDGCNKMTCMKCRNYFCWLCGDSLSRSNPYSHFNMDGPCRNQLFQGMGEEEFDFEGDEFGEFEL</sequence>
<dbReference type="InterPro" id="IPR031128">
    <property type="entry name" value="RNF14_RING-HC_Zfn"/>
</dbReference>
<dbReference type="PROSITE" id="PS50908">
    <property type="entry name" value="RWD"/>
    <property type="match status" value="1"/>
</dbReference>
<evidence type="ECO:0000256" key="10">
    <source>
        <dbReference type="ARBA" id="ARBA00044508"/>
    </source>
</evidence>
<keyword evidence="5" id="KW-0479">Metal-binding</keyword>
<dbReference type="GO" id="GO:0061630">
    <property type="term" value="F:ubiquitin protein ligase activity"/>
    <property type="evidence" value="ECO:0007669"/>
    <property type="project" value="UniProtKB-EC"/>
</dbReference>
<evidence type="ECO:0000256" key="11">
    <source>
        <dbReference type="PROSITE-ProRule" id="PRU00175"/>
    </source>
</evidence>
<keyword evidence="6" id="KW-0677">Repeat</keyword>
<evidence type="ECO:0000256" key="4">
    <source>
        <dbReference type="ARBA" id="ARBA00022679"/>
    </source>
</evidence>
<dbReference type="InterPro" id="IPR047548">
    <property type="entry name" value="Rcat_RBR_RNF14"/>
</dbReference>
<keyword evidence="8" id="KW-0833">Ubl conjugation pathway</keyword>
<evidence type="ECO:0000259" key="13">
    <source>
        <dbReference type="PROSITE" id="PS50089"/>
    </source>
</evidence>
<feature type="coiled-coil region" evidence="12">
    <location>
        <begin position="329"/>
        <end position="356"/>
    </location>
</feature>
<dbReference type="Gene3D" id="3.30.40.10">
    <property type="entry name" value="Zinc/RING finger domain, C3HC4 (zinc finger)"/>
    <property type="match status" value="1"/>
</dbReference>
<evidence type="ECO:0000256" key="7">
    <source>
        <dbReference type="ARBA" id="ARBA00022771"/>
    </source>
</evidence>
<keyword evidence="12" id="KW-0175">Coiled coil</keyword>
<dbReference type="Pfam" id="PF26200">
    <property type="entry name" value="Rcat_RNF216"/>
    <property type="match status" value="1"/>
</dbReference>
<dbReference type="Gene3D" id="1.20.120.1750">
    <property type="match status" value="1"/>
</dbReference>
<dbReference type="InterPro" id="IPR031127">
    <property type="entry name" value="E3_UB_ligase_RBR"/>
</dbReference>
<evidence type="ECO:0000256" key="3">
    <source>
        <dbReference type="ARBA" id="ARBA00012251"/>
    </source>
</evidence>
<dbReference type="Gene3D" id="3.10.110.10">
    <property type="entry name" value="Ubiquitin Conjugating Enzyme"/>
    <property type="match status" value="1"/>
</dbReference>
<evidence type="ECO:0000313" key="17">
    <source>
        <dbReference type="Proteomes" id="UP001347796"/>
    </source>
</evidence>
<dbReference type="GO" id="GO:0016567">
    <property type="term" value="P:protein ubiquitination"/>
    <property type="evidence" value="ECO:0007669"/>
    <property type="project" value="InterPro"/>
</dbReference>
<dbReference type="InterPro" id="IPR016135">
    <property type="entry name" value="UBQ-conjugating_enzyme/RWD"/>
</dbReference>
<dbReference type="SMART" id="SM00591">
    <property type="entry name" value="RWD"/>
    <property type="match status" value="1"/>
</dbReference>
<dbReference type="SMART" id="SM00647">
    <property type="entry name" value="IBR"/>
    <property type="match status" value="2"/>
</dbReference>
<keyword evidence="17" id="KW-1185">Reference proteome</keyword>
<comment type="pathway">
    <text evidence="2">Protein modification; protein ubiquitination.</text>
</comment>
<feature type="domain" description="RING-type" evidence="13">
    <location>
        <begin position="199"/>
        <end position="248"/>
    </location>
</feature>
<feature type="domain" description="RWD" evidence="14">
    <location>
        <begin position="9"/>
        <end position="135"/>
    </location>
</feature>
<dbReference type="InterPro" id="IPR013083">
    <property type="entry name" value="Znf_RING/FYVE/PHD"/>
</dbReference>
<evidence type="ECO:0000313" key="16">
    <source>
        <dbReference type="EMBL" id="KAK6173372.1"/>
    </source>
</evidence>
<evidence type="ECO:0000256" key="8">
    <source>
        <dbReference type="ARBA" id="ARBA00022786"/>
    </source>
</evidence>
<dbReference type="SUPFAM" id="SSF57850">
    <property type="entry name" value="RING/U-box"/>
    <property type="match status" value="3"/>
</dbReference>
<reference evidence="16 17" key="1">
    <citation type="submission" date="2024-01" db="EMBL/GenBank/DDBJ databases">
        <title>The genome of the rayed Mediterranean limpet Patella caerulea (Linnaeus, 1758).</title>
        <authorList>
            <person name="Anh-Thu Weber A."/>
            <person name="Halstead-Nussloch G."/>
        </authorList>
    </citation>
    <scope>NUCLEOTIDE SEQUENCE [LARGE SCALE GENOMIC DNA]</scope>
    <source>
        <strain evidence="16">AATW-2023a</strain>
        <tissue evidence="16">Whole specimen</tissue>
    </source>
</reference>
<evidence type="ECO:0000256" key="5">
    <source>
        <dbReference type="ARBA" id="ARBA00022723"/>
    </source>
</evidence>
<dbReference type="Pfam" id="PF05773">
    <property type="entry name" value="RWD"/>
    <property type="match status" value="1"/>
</dbReference>
<dbReference type="FunFam" id="3.30.40.10:FF:000137">
    <property type="entry name" value="RanBP-type and C3HC4-type zinc finger-containing protein 1"/>
    <property type="match status" value="1"/>
</dbReference>
<dbReference type="PROSITE" id="PS00518">
    <property type="entry name" value="ZF_RING_1"/>
    <property type="match status" value="1"/>
</dbReference>
<dbReference type="CDD" id="cd20354">
    <property type="entry name" value="Rcat_RBR_RNF14"/>
    <property type="match status" value="1"/>
</dbReference>
<dbReference type="EMBL" id="JAZGQO010000011">
    <property type="protein sequence ID" value="KAK6173372.1"/>
    <property type="molecule type" value="Genomic_DNA"/>
</dbReference>
<dbReference type="SUPFAM" id="SSF54495">
    <property type="entry name" value="UBC-like"/>
    <property type="match status" value="1"/>
</dbReference>
<comment type="catalytic activity">
    <reaction evidence="1">
        <text>[E2 ubiquitin-conjugating enzyme]-S-ubiquitinyl-L-cysteine + [acceptor protein]-L-lysine = [E2 ubiquitin-conjugating enzyme]-L-cysteine + [acceptor protein]-N(6)-ubiquitinyl-L-lysine.</text>
        <dbReference type="EC" id="2.3.2.31"/>
    </reaction>
</comment>
<keyword evidence="9" id="KW-0862">Zinc</keyword>
<evidence type="ECO:0000256" key="6">
    <source>
        <dbReference type="ARBA" id="ARBA00022737"/>
    </source>
</evidence>
<evidence type="ECO:0000259" key="14">
    <source>
        <dbReference type="PROSITE" id="PS50908"/>
    </source>
</evidence>
<comment type="similarity">
    <text evidence="10">Belongs to the RBR family. RNF14 subfamily.</text>
</comment>
<comment type="caution">
    <text evidence="16">The sequence shown here is derived from an EMBL/GenBank/DDBJ whole genome shotgun (WGS) entry which is preliminary data.</text>
</comment>
<proteinExistence type="inferred from homology"/>
<dbReference type="CDD" id="cd20341">
    <property type="entry name" value="BRcat_RBR_RNF14"/>
    <property type="match status" value="1"/>
</dbReference>
<dbReference type="Proteomes" id="UP001347796">
    <property type="component" value="Unassembled WGS sequence"/>
</dbReference>
<dbReference type="AlphaFoldDB" id="A0AAN8J992"/>
<dbReference type="InterPro" id="IPR044066">
    <property type="entry name" value="TRIAD_supradom"/>
</dbReference>
<dbReference type="InterPro" id="IPR002867">
    <property type="entry name" value="IBR_dom"/>
</dbReference>
<dbReference type="InterPro" id="IPR017907">
    <property type="entry name" value="Znf_RING_CS"/>
</dbReference>
<evidence type="ECO:0000259" key="15">
    <source>
        <dbReference type="PROSITE" id="PS51873"/>
    </source>
</evidence>
<keyword evidence="4" id="KW-0808">Transferase</keyword>
<dbReference type="EC" id="2.3.2.31" evidence="3"/>
<dbReference type="Pfam" id="PF01485">
    <property type="entry name" value="IBR"/>
    <property type="match status" value="1"/>
</dbReference>
<evidence type="ECO:0000256" key="9">
    <source>
        <dbReference type="ARBA" id="ARBA00022833"/>
    </source>
</evidence>
<accession>A0AAN8J992</accession>
<dbReference type="InterPro" id="IPR001841">
    <property type="entry name" value="Znf_RING"/>
</dbReference>
<organism evidence="16 17">
    <name type="scientific">Patella caerulea</name>
    <name type="common">Rayed Mediterranean limpet</name>
    <dbReference type="NCBI Taxonomy" id="87958"/>
    <lineage>
        <taxon>Eukaryota</taxon>
        <taxon>Metazoa</taxon>
        <taxon>Spiralia</taxon>
        <taxon>Lophotrochozoa</taxon>
        <taxon>Mollusca</taxon>
        <taxon>Gastropoda</taxon>
        <taxon>Patellogastropoda</taxon>
        <taxon>Patelloidea</taxon>
        <taxon>Patellidae</taxon>
        <taxon>Patella</taxon>
    </lineage>
</organism>
<keyword evidence="7 11" id="KW-0863">Zinc-finger</keyword>
<dbReference type="CDD" id="cd23820">
    <property type="entry name" value="RWD_RNF14"/>
    <property type="match status" value="1"/>
</dbReference>
<dbReference type="PROSITE" id="PS50089">
    <property type="entry name" value="ZF_RING_2"/>
    <property type="match status" value="1"/>
</dbReference>
<protein>
    <recommendedName>
        <fullName evidence="3">RBR-type E3 ubiquitin transferase</fullName>
        <ecNumber evidence="3">2.3.2.31</ecNumber>
    </recommendedName>
</protein>
<evidence type="ECO:0000256" key="1">
    <source>
        <dbReference type="ARBA" id="ARBA00001798"/>
    </source>
</evidence>
<feature type="domain" description="RING-type" evidence="15">
    <location>
        <begin position="195"/>
        <end position="435"/>
    </location>
</feature>
<evidence type="ECO:0000256" key="12">
    <source>
        <dbReference type="SAM" id="Coils"/>
    </source>
</evidence>
<dbReference type="Gene3D" id="2.20.25.20">
    <property type="match status" value="1"/>
</dbReference>
<evidence type="ECO:0000256" key="2">
    <source>
        <dbReference type="ARBA" id="ARBA00004906"/>
    </source>
</evidence>
<gene>
    <name evidence="16" type="ORF">SNE40_016838</name>
</gene>
<dbReference type="CDD" id="cd16628">
    <property type="entry name" value="RING-HC_RBR_RNF14"/>
    <property type="match status" value="1"/>
</dbReference>
<dbReference type="GO" id="GO:0008270">
    <property type="term" value="F:zinc ion binding"/>
    <property type="evidence" value="ECO:0007669"/>
    <property type="project" value="UniProtKB-KW"/>
</dbReference>
<dbReference type="InterPro" id="IPR006575">
    <property type="entry name" value="RWD_dom"/>
</dbReference>
<dbReference type="PANTHER" id="PTHR11685">
    <property type="entry name" value="RBR FAMILY RING FINGER AND IBR DOMAIN-CONTAINING"/>
    <property type="match status" value="1"/>
</dbReference>
<name>A0AAN8J992_PATCE</name>
<dbReference type="PROSITE" id="PS51873">
    <property type="entry name" value="TRIAD"/>
    <property type="match status" value="1"/>
</dbReference>